<accession>A0A0K8SV72</accession>
<organism evidence="2">
    <name type="scientific">Lygus hesperus</name>
    <name type="common">Western plant bug</name>
    <dbReference type="NCBI Taxonomy" id="30085"/>
    <lineage>
        <taxon>Eukaryota</taxon>
        <taxon>Metazoa</taxon>
        <taxon>Ecdysozoa</taxon>
        <taxon>Arthropoda</taxon>
        <taxon>Hexapoda</taxon>
        <taxon>Insecta</taxon>
        <taxon>Pterygota</taxon>
        <taxon>Neoptera</taxon>
        <taxon>Paraneoptera</taxon>
        <taxon>Hemiptera</taxon>
        <taxon>Heteroptera</taxon>
        <taxon>Panheteroptera</taxon>
        <taxon>Cimicomorpha</taxon>
        <taxon>Miridae</taxon>
        <taxon>Mirini</taxon>
        <taxon>Lygus</taxon>
    </lineage>
</organism>
<feature type="compositionally biased region" description="Basic and acidic residues" evidence="1">
    <location>
        <begin position="55"/>
        <end position="68"/>
    </location>
</feature>
<dbReference type="AlphaFoldDB" id="A0A0K8SV72"/>
<protein>
    <submittedName>
        <fullName evidence="2">Uncharacterized protein</fullName>
    </submittedName>
</protein>
<sequence>MIFKVEINKLDVKCSKDARSPKRPGHGNNPRRPYDPKPRPGQWGSEEYPDPGDWEPPKRKPRPYDPKPRPSQWENPKQKPKLSRIEIEYFMKNAVDWHIPTVYAFVSGTKKVINGRTIIVFVYKTREGGTKNCKVTLQVNNQSGTAKQKCLCGKRITGQNIEDDDDARISQWTVIKWRPPGIVIHGEQPTDLIPWGSPSSKQKALTKADIRYLVDCTVKWKLPRVKSIIEGHKTVRGRETMIVFVYISYHSKCCTLNVNVDNETGSVKDNRWSCVRKKSRYPGDEGNANLEVNYETMMMKNTEYFKE</sequence>
<evidence type="ECO:0000256" key="1">
    <source>
        <dbReference type="SAM" id="MobiDB-lite"/>
    </source>
</evidence>
<dbReference type="EMBL" id="GBRD01009031">
    <property type="protein sequence ID" value="JAG56790.1"/>
    <property type="molecule type" value="Transcribed_RNA"/>
</dbReference>
<feature type="region of interest" description="Disordered" evidence="1">
    <location>
        <begin position="12"/>
        <end position="79"/>
    </location>
</feature>
<evidence type="ECO:0000313" key="2">
    <source>
        <dbReference type="EMBL" id="JAG56790.1"/>
    </source>
</evidence>
<proteinExistence type="predicted"/>
<reference evidence="2" key="1">
    <citation type="submission" date="2014-09" db="EMBL/GenBank/DDBJ databases">
        <authorList>
            <person name="Magalhaes I.L.F."/>
            <person name="Oliveira U."/>
            <person name="Santos F.R."/>
            <person name="Vidigal T.H.D.A."/>
            <person name="Brescovit A.D."/>
            <person name="Santos A.J."/>
        </authorList>
    </citation>
    <scope>NUCLEOTIDE SEQUENCE</scope>
</reference>
<name>A0A0K8SV72_LYGHE</name>